<feature type="compositionally biased region" description="Polar residues" evidence="1">
    <location>
        <begin position="402"/>
        <end position="413"/>
    </location>
</feature>
<dbReference type="RefSeq" id="WP_378267524.1">
    <property type="nucleotide sequence ID" value="NZ_JBHUKR010000011.1"/>
</dbReference>
<name>A0ABW5FWY0_9PSEU</name>
<dbReference type="InterPro" id="IPR003615">
    <property type="entry name" value="HNH_nuc"/>
</dbReference>
<feature type="domain" description="DUF222" evidence="2">
    <location>
        <begin position="54"/>
        <end position="342"/>
    </location>
</feature>
<protein>
    <submittedName>
        <fullName evidence="3">DUF222 domain-containing protein</fullName>
    </submittedName>
</protein>
<proteinExistence type="predicted"/>
<dbReference type="Proteomes" id="UP001597417">
    <property type="component" value="Unassembled WGS sequence"/>
</dbReference>
<evidence type="ECO:0000313" key="4">
    <source>
        <dbReference type="Proteomes" id="UP001597417"/>
    </source>
</evidence>
<accession>A0ABW5FWY0</accession>
<feature type="region of interest" description="Disordered" evidence="1">
    <location>
        <begin position="399"/>
        <end position="441"/>
    </location>
</feature>
<dbReference type="InterPro" id="IPR003870">
    <property type="entry name" value="DUF222"/>
</dbReference>
<sequence length="441" mass="48721">MSEQLDPPEPPVPEEAVPWLAPGGDGDVLSCLESAVVALRGLRVARCSRAGLLRMVQRLQAVVNQVQAAQLGAVAEFDRAAGQPSNVALELSLGLAISKRTAQYQIGLAHALVTRLPNTLEAMWRGEIDTYKASRVYEPTAMLSDEHARAVDAIMAARLAGKDPSSVRRSTNRAVARVDPDGHAERCARRRAQRRVELIPLDDGMANLSSHLPVEDAVAGYARIDIEAKRRRRRDKSRTLDQHRADVHTELLLAESPGVKSAPRAEVFLYMDMSTWLGLNNHPAEMAGMGVIPAWLARHIANGPNTTLRRIITDPATGQIVSVGRKAYRPPVDLARLIHARDRECRVPTCHRPAQHCETDHVDDWYALSGETADDNLSSLCAREHHTKDLPGWSYQLDKDTGTFTITTPTNDRYTSDPEPLHPPRPDIFPDDPVPDDPRFQ</sequence>
<evidence type="ECO:0000259" key="2">
    <source>
        <dbReference type="Pfam" id="PF02720"/>
    </source>
</evidence>
<dbReference type="EMBL" id="JBHUKR010000011">
    <property type="protein sequence ID" value="MFD2419544.1"/>
    <property type="molecule type" value="Genomic_DNA"/>
</dbReference>
<comment type="caution">
    <text evidence="3">The sequence shown here is derived from an EMBL/GenBank/DDBJ whole genome shotgun (WGS) entry which is preliminary data.</text>
</comment>
<keyword evidence="4" id="KW-1185">Reference proteome</keyword>
<evidence type="ECO:0000313" key="3">
    <source>
        <dbReference type="EMBL" id="MFD2419544.1"/>
    </source>
</evidence>
<organism evidence="3 4">
    <name type="scientific">Amycolatopsis pigmentata</name>
    <dbReference type="NCBI Taxonomy" id="450801"/>
    <lineage>
        <taxon>Bacteria</taxon>
        <taxon>Bacillati</taxon>
        <taxon>Actinomycetota</taxon>
        <taxon>Actinomycetes</taxon>
        <taxon>Pseudonocardiales</taxon>
        <taxon>Pseudonocardiaceae</taxon>
        <taxon>Amycolatopsis</taxon>
    </lineage>
</organism>
<dbReference type="CDD" id="cd00085">
    <property type="entry name" value="HNHc"/>
    <property type="match status" value="1"/>
</dbReference>
<dbReference type="Pfam" id="PF02720">
    <property type="entry name" value="DUF222"/>
    <property type="match status" value="1"/>
</dbReference>
<reference evidence="4" key="1">
    <citation type="journal article" date="2019" name="Int. J. Syst. Evol. Microbiol.">
        <title>The Global Catalogue of Microorganisms (GCM) 10K type strain sequencing project: providing services to taxonomists for standard genome sequencing and annotation.</title>
        <authorList>
            <consortium name="The Broad Institute Genomics Platform"/>
            <consortium name="The Broad Institute Genome Sequencing Center for Infectious Disease"/>
            <person name="Wu L."/>
            <person name="Ma J."/>
        </authorList>
    </citation>
    <scope>NUCLEOTIDE SEQUENCE [LARGE SCALE GENOMIC DNA]</scope>
    <source>
        <strain evidence="4">CGMCC 4.7645</strain>
    </source>
</reference>
<feature type="compositionally biased region" description="Basic and acidic residues" evidence="1">
    <location>
        <begin position="414"/>
        <end position="425"/>
    </location>
</feature>
<gene>
    <name evidence="3" type="ORF">ACFSXZ_24750</name>
</gene>
<evidence type="ECO:0000256" key="1">
    <source>
        <dbReference type="SAM" id="MobiDB-lite"/>
    </source>
</evidence>